<dbReference type="PANTHER" id="PTHR43384">
    <property type="entry name" value="SEPTUM SITE-DETERMINING PROTEIN MIND HOMOLOG, CHLOROPLASTIC-RELATED"/>
    <property type="match status" value="1"/>
</dbReference>
<evidence type="ECO:0000256" key="2">
    <source>
        <dbReference type="ARBA" id="ARBA00022840"/>
    </source>
</evidence>
<proteinExistence type="predicted"/>
<name>A0ABW2C289_9PSEU</name>
<dbReference type="Pfam" id="PF01656">
    <property type="entry name" value="CbiA"/>
    <property type="match status" value="1"/>
</dbReference>
<keyword evidence="2" id="KW-0067">ATP-binding</keyword>
<gene>
    <name evidence="4" type="ORF">ACFQGD_15265</name>
</gene>
<comment type="caution">
    <text evidence="4">The sequence shown here is derived from an EMBL/GenBank/DDBJ whole genome shotgun (WGS) entry which is preliminary data.</text>
</comment>
<keyword evidence="5" id="KW-1185">Reference proteome</keyword>
<dbReference type="PIRSF" id="PIRSF005647">
    <property type="entry name" value="CooC"/>
    <property type="match status" value="1"/>
</dbReference>
<protein>
    <submittedName>
        <fullName evidence="4">AAA family ATPase</fullName>
    </submittedName>
</protein>
<dbReference type="Proteomes" id="UP001596337">
    <property type="component" value="Unassembled WGS sequence"/>
</dbReference>
<dbReference type="SUPFAM" id="SSF52540">
    <property type="entry name" value="P-loop containing nucleoside triphosphate hydrolases"/>
    <property type="match status" value="1"/>
</dbReference>
<dbReference type="InterPro" id="IPR014433">
    <property type="entry name" value="CooC"/>
</dbReference>
<sequence>MKLGVVGKGGVGKTTVSALLGRAFAARGRRVLAVDTDSNPNLGVSLGLDQWRTDAMSVLPRSLIVGAAGSASAADVVRDYGVETPTGVTLLSAIKVTEAGAGCTCAGHASVRSLLGEVMAEQADVTLVDMEAGLEHLSRSGGTLAYADVLLVVMEPSRKSVITAARTQALAAELGIPLVFGVGNKARGDDEAFFTALCGEFDVPLLGVLPYDDAVPAADRAGTALGEVPAAVDALVDALESRTAIAG</sequence>
<organism evidence="4 5">
    <name type="scientific">Haloechinothrix salitolerans</name>
    <dbReference type="NCBI Taxonomy" id="926830"/>
    <lineage>
        <taxon>Bacteria</taxon>
        <taxon>Bacillati</taxon>
        <taxon>Actinomycetota</taxon>
        <taxon>Actinomycetes</taxon>
        <taxon>Pseudonocardiales</taxon>
        <taxon>Pseudonocardiaceae</taxon>
        <taxon>Haloechinothrix</taxon>
    </lineage>
</organism>
<dbReference type="InterPro" id="IPR002586">
    <property type="entry name" value="CobQ/CobB/MinD/ParA_Nub-bd_dom"/>
</dbReference>
<dbReference type="EMBL" id="JBHSXX010000001">
    <property type="protein sequence ID" value="MFC6868500.1"/>
    <property type="molecule type" value="Genomic_DNA"/>
</dbReference>
<evidence type="ECO:0000313" key="4">
    <source>
        <dbReference type="EMBL" id="MFC6868500.1"/>
    </source>
</evidence>
<feature type="domain" description="CobQ/CobB/MinD/ParA nucleotide binding" evidence="3">
    <location>
        <begin position="7"/>
        <end position="221"/>
    </location>
</feature>
<evidence type="ECO:0000256" key="1">
    <source>
        <dbReference type="ARBA" id="ARBA00022741"/>
    </source>
</evidence>
<dbReference type="Gene3D" id="3.40.50.300">
    <property type="entry name" value="P-loop containing nucleotide triphosphate hydrolases"/>
    <property type="match status" value="1"/>
</dbReference>
<dbReference type="InterPro" id="IPR050625">
    <property type="entry name" value="ParA/MinD_ATPase"/>
</dbReference>
<keyword evidence="1" id="KW-0547">Nucleotide-binding</keyword>
<dbReference type="PANTHER" id="PTHR43384:SF6">
    <property type="entry name" value="SEPTUM SITE-DETERMINING PROTEIN MIND HOMOLOG, CHLOROPLASTIC"/>
    <property type="match status" value="1"/>
</dbReference>
<dbReference type="RefSeq" id="WP_345392704.1">
    <property type="nucleotide sequence ID" value="NZ_BAABLA010000011.1"/>
</dbReference>
<accession>A0ABW2C289</accession>
<evidence type="ECO:0000259" key="3">
    <source>
        <dbReference type="Pfam" id="PF01656"/>
    </source>
</evidence>
<dbReference type="InterPro" id="IPR027417">
    <property type="entry name" value="P-loop_NTPase"/>
</dbReference>
<evidence type="ECO:0000313" key="5">
    <source>
        <dbReference type="Proteomes" id="UP001596337"/>
    </source>
</evidence>
<reference evidence="5" key="1">
    <citation type="journal article" date="2019" name="Int. J. Syst. Evol. Microbiol.">
        <title>The Global Catalogue of Microorganisms (GCM) 10K type strain sequencing project: providing services to taxonomists for standard genome sequencing and annotation.</title>
        <authorList>
            <consortium name="The Broad Institute Genomics Platform"/>
            <consortium name="The Broad Institute Genome Sequencing Center for Infectious Disease"/>
            <person name="Wu L."/>
            <person name="Ma J."/>
        </authorList>
    </citation>
    <scope>NUCLEOTIDE SEQUENCE [LARGE SCALE GENOMIC DNA]</scope>
    <source>
        <strain evidence="5">KCTC 32255</strain>
    </source>
</reference>